<dbReference type="OrthoDB" id="513524at2"/>
<proteinExistence type="predicted"/>
<organism evidence="2 3">
    <name type="scientific">Nonlabens ponticola</name>
    <dbReference type="NCBI Taxonomy" id="2496866"/>
    <lineage>
        <taxon>Bacteria</taxon>
        <taxon>Pseudomonadati</taxon>
        <taxon>Bacteroidota</taxon>
        <taxon>Flavobacteriia</taxon>
        <taxon>Flavobacteriales</taxon>
        <taxon>Flavobacteriaceae</taxon>
        <taxon>Nonlabens</taxon>
    </lineage>
</organism>
<evidence type="ECO:0000256" key="1">
    <source>
        <dbReference type="SAM" id="MobiDB-lite"/>
    </source>
</evidence>
<evidence type="ECO:0000313" key="3">
    <source>
        <dbReference type="Proteomes" id="UP000279600"/>
    </source>
</evidence>
<dbReference type="PANTHER" id="PTHR40630:SF1">
    <property type="entry name" value="DNA-BINDING PROTEIN"/>
    <property type="match status" value="1"/>
</dbReference>
<name>A0A3S9MXX1_9FLAO</name>
<evidence type="ECO:0000313" key="2">
    <source>
        <dbReference type="EMBL" id="AZQ43893.1"/>
    </source>
</evidence>
<feature type="region of interest" description="Disordered" evidence="1">
    <location>
        <begin position="28"/>
        <end position="58"/>
    </location>
</feature>
<dbReference type="Pfam" id="PF11338">
    <property type="entry name" value="DUF3140"/>
    <property type="match status" value="1"/>
</dbReference>
<feature type="compositionally biased region" description="Basic residues" evidence="1">
    <location>
        <begin position="48"/>
        <end position="58"/>
    </location>
</feature>
<protein>
    <submittedName>
        <fullName evidence="2">DUF3140 domain-containing protein</fullName>
    </submittedName>
</protein>
<dbReference type="InterPro" id="IPR021487">
    <property type="entry name" value="DUF3140"/>
</dbReference>
<dbReference type="AlphaFoldDB" id="A0A3S9MXX1"/>
<accession>A0A3S9MXX1</accession>
<reference evidence="2 3" key="1">
    <citation type="submission" date="2018-12" db="EMBL/GenBank/DDBJ databases">
        <title>Complete genome of Nonlabens sp. MJ115.</title>
        <authorList>
            <person name="Choi H.S."/>
            <person name="Jung J."/>
        </authorList>
    </citation>
    <scope>NUCLEOTIDE SEQUENCE [LARGE SCALE GENOMIC DNA]</scope>
    <source>
        <strain evidence="2 3">MJ115</strain>
    </source>
</reference>
<dbReference type="KEGG" id="noj:EJ995_06485"/>
<sequence>MSDKSKDEIYDEFYNVVNMTPSELEDWLETDKSKSVGSDSGDGESKGHKSGRKIIKIKNKKKDELTDTNYDHMNKVIGYVHRHKAQTPDSDIKESDWRYSLKNWGHDPCKEMDC</sequence>
<dbReference type="RefSeq" id="WP_126446785.1">
    <property type="nucleotide sequence ID" value="NZ_CP034549.1"/>
</dbReference>
<gene>
    <name evidence="2" type="ORF">EJ995_06485</name>
</gene>
<keyword evidence="3" id="KW-1185">Reference proteome</keyword>
<dbReference type="PANTHER" id="PTHR40630">
    <property type="entry name" value="POSSIBLE DNA-BINDING PROTEIN"/>
    <property type="match status" value="1"/>
</dbReference>
<dbReference type="Proteomes" id="UP000279600">
    <property type="component" value="Chromosome"/>
</dbReference>
<dbReference type="EMBL" id="CP034549">
    <property type="protein sequence ID" value="AZQ43893.1"/>
    <property type="molecule type" value="Genomic_DNA"/>
</dbReference>